<keyword evidence="13" id="KW-1133">Transmembrane helix</keyword>
<dbReference type="FunFam" id="3.30.1140.32:FF:000004">
    <property type="entry name" value="40S ribosomal protein S3"/>
    <property type="match status" value="1"/>
</dbReference>
<dbReference type="CDD" id="cd01098">
    <property type="entry name" value="PAN_AP_plant"/>
    <property type="match status" value="1"/>
</dbReference>
<comment type="catalytic activity">
    <reaction evidence="9">
        <text>L-seryl-[protein] + ATP = O-phospho-L-seryl-[protein] + ADP + H(+)</text>
        <dbReference type="Rhea" id="RHEA:17989"/>
        <dbReference type="Rhea" id="RHEA-COMP:9863"/>
        <dbReference type="Rhea" id="RHEA-COMP:11604"/>
        <dbReference type="ChEBI" id="CHEBI:15378"/>
        <dbReference type="ChEBI" id="CHEBI:29999"/>
        <dbReference type="ChEBI" id="CHEBI:30616"/>
        <dbReference type="ChEBI" id="CHEBI:83421"/>
        <dbReference type="ChEBI" id="CHEBI:456216"/>
        <dbReference type="EC" id="2.7.11.1"/>
    </reaction>
</comment>
<name>A0AAW0K1S5_QUESU</name>
<dbReference type="SMART" id="SM00473">
    <property type="entry name" value="PAN_AP"/>
    <property type="match status" value="1"/>
</dbReference>
<dbReference type="FunFam" id="3.30.300.20:FF:000006">
    <property type="entry name" value="40S ribosomal protein S3"/>
    <property type="match status" value="1"/>
</dbReference>
<evidence type="ECO:0000256" key="4">
    <source>
        <dbReference type="ARBA" id="ARBA00022884"/>
    </source>
</evidence>
<dbReference type="SUPFAM" id="SSF56112">
    <property type="entry name" value="Protein kinase-like (PK-like)"/>
    <property type="match status" value="1"/>
</dbReference>
<evidence type="ECO:0000256" key="10">
    <source>
        <dbReference type="PROSITE-ProRule" id="PRU00076"/>
    </source>
</evidence>
<dbReference type="GO" id="GO:0004674">
    <property type="term" value="F:protein serine/threonine kinase activity"/>
    <property type="evidence" value="ECO:0007669"/>
    <property type="project" value="UniProtKB-EC"/>
</dbReference>
<dbReference type="Gene3D" id="3.30.1140.32">
    <property type="entry name" value="Ribosomal protein S3, C-terminal domain"/>
    <property type="match status" value="1"/>
</dbReference>
<keyword evidence="3" id="KW-0732">Signal</keyword>
<dbReference type="InterPro" id="IPR057258">
    <property type="entry name" value="Ribosomal_uS3"/>
</dbReference>
<evidence type="ECO:0000259" key="15">
    <source>
        <dbReference type="PROSITE" id="PS50823"/>
    </source>
</evidence>
<dbReference type="PROSITE" id="PS50823">
    <property type="entry name" value="KH_TYPE_2"/>
    <property type="match status" value="1"/>
</dbReference>
<evidence type="ECO:0000313" key="17">
    <source>
        <dbReference type="EMBL" id="KAK7832927.1"/>
    </source>
</evidence>
<comment type="catalytic activity">
    <reaction evidence="8">
        <text>L-threonyl-[protein] + ATP = O-phospho-L-threonyl-[protein] + ADP + H(+)</text>
        <dbReference type="Rhea" id="RHEA:46608"/>
        <dbReference type="Rhea" id="RHEA-COMP:11060"/>
        <dbReference type="Rhea" id="RHEA-COMP:11605"/>
        <dbReference type="ChEBI" id="CHEBI:15378"/>
        <dbReference type="ChEBI" id="CHEBI:30013"/>
        <dbReference type="ChEBI" id="CHEBI:30616"/>
        <dbReference type="ChEBI" id="CHEBI:61977"/>
        <dbReference type="ChEBI" id="CHEBI:456216"/>
        <dbReference type="EC" id="2.7.11.1"/>
    </reaction>
</comment>
<dbReference type="GO" id="GO:0006412">
    <property type="term" value="P:translation"/>
    <property type="evidence" value="ECO:0007669"/>
    <property type="project" value="InterPro"/>
</dbReference>
<dbReference type="PROSITE" id="PS50026">
    <property type="entry name" value="EGF_3"/>
    <property type="match status" value="1"/>
</dbReference>
<comment type="similarity">
    <text evidence="1 12">Belongs to the universal ribosomal protein uS3 family.</text>
</comment>
<keyword evidence="4 11" id="KW-0694">RNA-binding</keyword>
<keyword evidence="18" id="KW-1185">Reference proteome</keyword>
<dbReference type="InterPro" id="IPR015946">
    <property type="entry name" value="KH_dom-like_a/b"/>
</dbReference>
<evidence type="ECO:0000256" key="5">
    <source>
        <dbReference type="ARBA" id="ARBA00022980"/>
    </source>
</evidence>
<keyword evidence="10" id="KW-0245">EGF-like domain</keyword>
<dbReference type="CDD" id="cd02413">
    <property type="entry name" value="KH-II_40S_S3"/>
    <property type="match status" value="1"/>
</dbReference>
<dbReference type="InterPro" id="IPR001351">
    <property type="entry name" value="Ribosomal_uS3_C"/>
</dbReference>
<dbReference type="EC" id="2.7.11.1" evidence="2"/>
<evidence type="ECO:0000256" key="8">
    <source>
        <dbReference type="ARBA" id="ARBA00047899"/>
    </source>
</evidence>
<feature type="domain" description="Apple" evidence="16">
    <location>
        <begin position="282"/>
        <end position="365"/>
    </location>
</feature>
<dbReference type="GO" id="GO:0003735">
    <property type="term" value="F:structural constituent of ribosome"/>
    <property type="evidence" value="ECO:0007669"/>
    <property type="project" value="InterPro"/>
</dbReference>
<evidence type="ECO:0000256" key="1">
    <source>
        <dbReference type="ARBA" id="ARBA00010761"/>
    </source>
</evidence>
<organism evidence="17 18">
    <name type="scientific">Quercus suber</name>
    <name type="common">Cork oak</name>
    <dbReference type="NCBI Taxonomy" id="58331"/>
    <lineage>
        <taxon>Eukaryota</taxon>
        <taxon>Viridiplantae</taxon>
        <taxon>Streptophyta</taxon>
        <taxon>Embryophyta</taxon>
        <taxon>Tracheophyta</taxon>
        <taxon>Spermatophyta</taxon>
        <taxon>Magnoliopsida</taxon>
        <taxon>eudicotyledons</taxon>
        <taxon>Gunneridae</taxon>
        <taxon>Pentapetalae</taxon>
        <taxon>rosids</taxon>
        <taxon>fabids</taxon>
        <taxon>Fagales</taxon>
        <taxon>Fagaceae</taxon>
        <taxon>Quercus</taxon>
    </lineage>
</organism>
<dbReference type="SUPFAM" id="SSF54814">
    <property type="entry name" value="Prokaryotic type KH domain (KH-domain type II)"/>
    <property type="match status" value="1"/>
</dbReference>
<dbReference type="Pfam" id="PF07650">
    <property type="entry name" value="KH_2"/>
    <property type="match status" value="1"/>
</dbReference>
<dbReference type="PANTHER" id="PTHR11760">
    <property type="entry name" value="30S/40S RIBOSOMAL PROTEIN S3"/>
    <property type="match status" value="1"/>
</dbReference>
<dbReference type="PROSITE" id="PS50948">
    <property type="entry name" value="PAN"/>
    <property type="match status" value="1"/>
</dbReference>
<dbReference type="NCBIfam" id="TIGR01008">
    <property type="entry name" value="uS3_euk_arch"/>
    <property type="match status" value="1"/>
</dbReference>
<keyword evidence="6" id="KW-1015">Disulfide bond</keyword>
<dbReference type="Pfam" id="PF00954">
    <property type="entry name" value="S_locus_glycop"/>
    <property type="match status" value="1"/>
</dbReference>
<keyword evidence="13" id="KW-0812">Transmembrane</keyword>
<evidence type="ECO:0000256" key="12">
    <source>
        <dbReference type="RuleBase" id="RU003624"/>
    </source>
</evidence>
<feature type="domain" description="KH type-2" evidence="15">
    <location>
        <begin position="21"/>
        <end position="92"/>
    </location>
</feature>
<dbReference type="NCBIfam" id="NF003219">
    <property type="entry name" value="PRK04191.1"/>
    <property type="match status" value="1"/>
</dbReference>
<dbReference type="Pfam" id="PF08276">
    <property type="entry name" value="PAN_2"/>
    <property type="match status" value="1"/>
</dbReference>
<dbReference type="PANTHER" id="PTHR11760:SF69">
    <property type="entry name" value="SMALL RIBOSOMAL SUBUNIT PROTEIN US3X-RELATED"/>
    <property type="match status" value="1"/>
</dbReference>
<accession>A0AAW0K1S5</accession>
<dbReference type="InterPro" id="IPR000742">
    <property type="entry name" value="EGF"/>
</dbReference>
<reference evidence="17 18" key="1">
    <citation type="journal article" date="2018" name="Sci. Data">
        <title>The draft genome sequence of cork oak.</title>
        <authorList>
            <person name="Ramos A.M."/>
            <person name="Usie A."/>
            <person name="Barbosa P."/>
            <person name="Barros P.M."/>
            <person name="Capote T."/>
            <person name="Chaves I."/>
            <person name="Simoes F."/>
            <person name="Abreu I."/>
            <person name="Carrasquinho I."/>
            <person name="Faro C."/>
            <person name="Guimaraes J.B."/>
            <person name="Mendonca D."/>
            <person name="Nobrega F."/>
            <person name="Rodrigues L."/>
            <person name="Saibo N.J.M."/>
            <person name="Varela M.C."/>
            <person name="Egas C."/>
            <person name="Matos J."/>
            <person name="Miguel C.M."/>
            <person name="Oliveira M.M."/>
            <person name="Ricardo C.P."/>
            <person name="Goncalves S."/>
        </authorList>
    </citation>
    <scope>NUCLEOTIDE SEQUENCE [LARGE SCALE GENOMIC DNA]</scope>
    <source>
        <strain evidence="18">cv. HL8</strain>
    </source>
</reference>
<dbReference type="InterPro" id="IPR005703">
    <property type="entry name" value="Ribosomal_uS3_euk/arc"/>
</dbReference>
<evidence type="ECO:0000259" key="16">
    <source>
        <dbReference type="PROSITE" id="PS50948"/>
    </source>
</evidence>
<dbReference type="InterPro" id="IPR004044">
    <property type="entry name" value="KH_dom_type_2"/>
</dbReference>
<dbReference type="Proteomes" id="UP000237347">
    <property type="component" value="Unassembled WGS sequence"/>
</dbReference>
<keyword evidence="13" id="KW-0472">Membrane</keyword>
<dbReference type="InterPro" id="IPR018280">
    <property type="entry name" value="Ribosomal_uS3_CS"/>
</dbReference>
<dbReference type="PROSITE" id="PS00548">
    <property type="entry name" value="RIBOSOMAL_S3"/>
    <property type="match status" value="1"/>
</dbReference>
<dbReference type="InterPro" id="IPR011009">
    <property type="entry name" value="Kinase-like_dom_sf"/>
</dbReference>
<dbReference type="GO" id="GO:0003723">
    <property type="term" value="F:RNA binding"/>
    <property type="evidence" value="ECO:0007669"/>
    <property type="project" value="UniProtKB-UniRule"/>
</dbReference>
<evidence type="ECO:0000256" key="7">
    <source>
        <dbReference type="ARBA" id="ARBA00023274"/>
    </source>
</evidence>
<protein>
    <recommendedName>
        <fullName evidence="2">non-specific serine/threonine protein kinase</fullName>
        <ecNumber evidence="2">2.7.11.1</ecNumber>
    </recommendedName>
</protein>
<evidence type="ECO:0000256" key="9">
    <source>
        <dbReference type="ARBA" id="ARBA00048679"/>
    </source>
</evidence>
<sequence length="559" mass="62866">MATQMSKKRKFVADGVFYAELNEVLTRELAEDGYSGVEVRVTPMRTEIIIRATRTQNVLGEKGRRIRELTSVVQKRFKFPENSVELYAEKVNNRGLCAIAQAESLRYKLLGGLAVRRACYGVLRFVMESGAKGCEVIVSGKLRAQRAKAMKFKDGYMISSGQPVNEYIDSAVRHVLLRQGVLGIKVKIMLDWDPKGKVGPITPLPDLVTIHSPKEEEEYNFTPALAAIDECHVYGTCNAFGSCDSLSSPICSCLRGFEPKIIEEWNRGNWTSGCVRRTPLQCERMNNSIEEGKADGFLKLEMIKLPDFAECSNVNKEDCRKQCLENCSCVAYGYYTGIGCLSWSGNLIDLRHFPVGGSDIYIRLANLEFKEERNLKVSITITVTIGVFAIASTAFFFWRWMAKKKRAMKSKSNESLLFDYLNDVKLQDLPIFNLEELATATNSFDMANKLGQGGFGPVYRAWKLWNDDNIKALVDPAIWDPCFQMEISKCIHVGLLCVQELARDRPNVSTVISMLKSEILDLRTPKQPAFMERQIASNIELGQIRFSICNVTSSTISGR</sequence>
<comment type="caution">
    <text evidence="17">The sequence shown here is derived from an EMBL/GenBank/DDBJ whole genome shotgun (WGS) entry which is preliminary data.</text>
</comment>
<feature type="transmembrane region" description="Helical" evidence="13">
    <location>
        <begin position="379"/>
        <end position="401"/>
    </location>
</feature>
<dbReference type="Pfam" id="PF00189">
    <property type="entry name" value="Ribosomal_S3_C"/>
    <property type="match status" value="1"/>
</dbReference>
<dbReference type="InterPro" id="IPR009019">
    <property type="entry name" value="KH_sf_prok-type"/>
</dbReference>
<evidence type="ECO:0000313" key="18">
    <source>
        <dbReference type="Proteomes" id="UP000237347"/>
    </source>
</evidence>
<dbReference type="AlphaFoldDB" id="A0AAW0K1S5"/>
<keyword evidence="5 12" id="KW-0689">Ribosomal protein</keyword>
<dbReference type="InterPro" id="IPR003609">
    <property type="entry name" value="Pan_app"/>
</dbReference>
<dbReference type="EMBL" id="PKMF04000416">
    <property type="protein sequence ID" value="KAK7832927.1"/>
    <property type="molecule type" value="Genomic_DNA"/>
</dbReference>
<dbReference type="Gene3D" id="3.30.300.20">
    <property type="match status" value="1"/>
</dbReference>
<proteinExistence type="inferred from homology"/>
<keyword evidence="7 12" id="KW-0687">Ribonucleoprotein</keyword>
<gene>
    <name evidence="17" type="primary">RPS3C_0</name>
    <name evidence="17" type="ORF">CFP56_026106</name>
</gene>
<feature type="domain" description="EGF-like" evidence="14">
    <location>
        <begin position="227"/>
        <end position="263"/>
    </location>
</feature>
<evidence type="ECO:0000256" key="11">
    <source>
        <dbReference type="PROSITE-ProRule" id="PRU00118"/>
    </source>
</evidence>
<dbReference type="GO" id="GO:0005634">
    <property type="term" value="C:nucleus"/>
    <property type="evidence" value="ECO:0007669"/>
    <property type="project" value="TreeGrafter"/>
</dbReference>
<dbReference type="InterPro" id="IPR000858">
    <property type="entry name" value="S_locus_glycoprot_dom"/>
</dbReference>
<dbReference type="InterPro" id="IPR036419">
    <property type="entry name" value="Ribosomal_S3_C_sf"/>
</dbReference>
<comment type="caution">
    <text evidence="10">Lacks conserved residue(s) required for the propagation of feature annotation.</text>
</comment>
<evidence type="ECO:0000256" key="13">
    <source>
        <dbReference type="SAM" id="Phobius"/>
    </source>
</evidence>
<evidence type="ECO:0000256" key="6">
    <source>
        <dbReference type="ARBA" id="ARBA00023157"/>
    </source>
</evidence>
<dbReference type="GO" id="GO:0022627">
    <property type="term" value="C:cytosolic small ribosomal subunit"/>
    <property type="evidence" value="ECO:0007669"/>
    <property type="project" value="TreeGrafter"/>
</dbReference>
<evidence type="ECO:0000256" key="2">
    <source>
        <dbReference type="ARBA" id="ARBA00012513"/>
    </source>
</evidence>
<dbReference type="Gene3D" id="3.30.200.20">
    <property type="entry name" value="Phosphorylase Kinase, domain 1"/>
    <property type="match status" value="1"/>
</dbReference>
<evidence type="ECO:0000256" key="3">
    <source>
        <dbReference type="ARBA" id="ARBA00022729"/>
    </source>
</evidence>
<evidence type="ECO:0000259" key="14">
    <source>
        <dbReference type="PROSITE" id="PS50026"/>
    </source>
</evidence>
<dbReference type="SUPFAM" id="SSF54821">
    <property type="entry name" value="Ribosomal protein S3 C-terminal domain"/>
    <property type="match status" value="1"/>
</dbReference>
<dbReference type="GO" id="GO:0048544">
    <property type="term" value="P:recognition of pollen"/>
    <property type="evidence" value="ECO:0007669"/>
    <property type="project" value="InterPro"/>
</dbReference>
<dbReference type="CDD" id="cd00054">
    <property type="entry name" value="EGF_CA"/>
    <property type="match status" value="1"/>
</dbReference>